<dbReference type="GO" id="GO:0003951">
    <property type="term" value="F:NAD+ kinase activity"/>
    <property type="evidence" value="ECO:0007669"/>
    <property type="project" value="InterPro"/>
</dbReference>
<reference evidence="1" key="1">
    <citation type="journal article" date="2015" name="Nature">
        <title>Complex archaea that bridge the gap between prokaryotes and eukaryotes.</title>
        <authorList>
            <person name="Spang A."/>
            <person name="Saw J.H."/>
            <person name="Jorgensen S.L."/>
            <person name="Zaremba-Niedzwiedzka K."/>
            <person name="Martijn J."/>
            <person name="Lind A.E."/>
            <person name="van Eijk R."/>
            <person name="Schleper C."/>
            <person name="Guy L."/>
            <person name="Ettema T.J."/>
        </authorList>
    </citation>
    <scope>NUCLEOTIDE SEQUENCE</scope>
</reference>
<gene>
    <name evidence="1" type="ORF">LCGC14_2516890</name>
</gene>
<dbReference type="PANTHER" id="PTHR20275">
    <property type="entry name" value="NAD KINASE"/>
    <property type="match status" value="1"/>
</dbReference>
<dbReference type="Gene3D" id="3.40.50.10330">
    <property type="entry name" value="Probable inorganic polyphosphate/atp-NAD kinase, domain 1"/>
    <property type="match status" value="1"/>
</dbReference>
<dbReference type="EMBL" id="LAZR01040505">
    <property type="protein sequence ID" value="KKL14317.1"/>
    <property type="molecule type" value="Genomic_DNA"/>
</dbReference>
<feature type="non-terminal residue" evidence="1">
    <location>
        <position position="114"/>
    </location>
</feature>
<dbReference type="PANTHER" id="PTHR20275:SF0">
    <property type="entry name" value="NAD KINASE"/>
    <property type="match status" value="1"/>
</dbReference>
<dbReference type="InterPro" id="IPR017438">
    <property type="entry name" value="ATP-NAD_kinase_N"/>
</dbReference>
<accession>A0A0F9BKI0</accession>
<protein>
    <recommendedName>
        <fullName evidence="2">NAD(+) kinase</fullName>
    </recommendedName>
</protein>
<name>A0A0F9BKI0_9ZZZZ</name>
<evidence type="ECO:0008006" key="2">
    <source>
        <dbReference type="Google" id="ProtNLM"/>
    </source>
</evidence>
<comment type="caution">
    <text evidence="1">The sequence shown here is derived from an EMBL/GenBank/DDBJ whole genome shotgun (WGS) entry which is preliminary data.</text>
</comment>
<dbReference type="AlphaFoldDB" id="A0A0F9BKI0"/>
<proteinExistence type="predicted"/>
<dbReference type="SUPFAM" id="SSF111331">
    <property type="entry name" value="NAD kinase/diacylglycerol kinase-like"/>
    <property type="match status" value="1"/>
</dbReference>
<dbReference type="InterPro" id="IPR002504">
    <property type="entry name" value="NADK"/>
</dbReference>
<sequence length="114" mass="12148">MADKKRILIIANMGKPGVGEQIEQLRPWLSERAEVTEVVDGPAGEACSRCEEDLCIVFGGDGTLLGAARALAPAGIPLLGVNMGKLGFLADFSVEHLRKHLDAILAGRVEPTER</sequence>
<dbReference type="InterPro" id="IPR016064">
    <property type="entry name" value="NAD/diacylglycerol_kinase_sf"/>
</dbReference>
<organism evidence="1">
    <name type="scientific">marine sediment metagenome</name>
    <dbReference type="NCBI Taxonomy" id="412755"/>
    <lineage>
        <taxon>unclassified sequences</taxon>
        <taxon>metagenomes</taxon>
        <taxon>ecological metagenomes</taxon>
    </lineage>
</organism>
<dbReference type="GO" id="GO:0006741">
    <property type="term" value="P:NADP+ biosynthetic process"/>
    <property type="evidence" value="ECO:0007669"/>
    <property type="project" value="InterPro"/>
</dbReference>
<evidence type="ECO:0000313" key="1">
    <source>
        <dbReference type="EMBL" id="KKL14317.1"/>
    </source>
</evidence>
<dbReference type="Pfam" id="PF01513">
    <property type="entry name" value="NAD_kinase"/>
    <property type="match status" value="1"/>
</dbReference>